<dbReference type="GO" id="GO:0009231">
    <property type="term" value="P:riboflavin biosynthetic process"/>
    <property type="evidence" value="ECO:0007669"/>
    <property type="project" value="UniProtKB-UniPathway"/>
</dbReference>
<dbReference type="GO" id="GO:0000906">
    <property type="term" value="F:6,7-dimethyl-8-ribityllumazine synthase activity"/>
    <property type="evidence" value="ECO:0007669"/>
    <property type="project" value="UniProtKB-EC"/>
</dbReference>
<keyword evidence="5 7" id="KW-0808">Transferase</keyword>
<dbReference type="GO" id="GO:0005758">
    <property type="term" value="C:mitochondrial intermembrane space"/>
    <property type="evidence" value="ECO:0007669"/>
    <property type="project" value="TreeGrafter"/>
</dbReference>
<dbReference type="Gene3D" id="3.40.50.960">
    <property type="entry name" value="Lumazine/riboflavin synthase"/>
    <property type="match status" value="1"/>
</dbReference>
<dbReference type="HAMAP" id="MF_00178">
    <property type="entry name" value="Lumazine_synth"/>
    <property type="match status" value="1"/>
</dbReference>
<accession>A0A6A6G9G8</accession>
<dbReference type="PANTHER" id="PTHR21058">
    <property type="entry name" value="6,7-DIMETHYL-8-RIBITYLLUMAZINE SYNTHASE DMRL SYNTHASE LUMAZINE SYNTHASE"/>
    <property type="match status" value="1"/>
</dbReference>
<dbReference type="EC" id="2.5.1.78" evidence="3 7"/>
<dbReference type="Proteomes" id="UP000799538">
    <property type="component" value="Unassembled WGS sequence"/>
</dbReference>
<evidence type="ECO:0000256" key="5">
    <source>
        <dbReference type="ARBA" id="ARBA00022679"/>
    </source>
</evidence>
<comment type="catalytic activity">
    <reaction evidence="6 7">
        <text>(2S)-2-hydroxy-3-oxobutyl phosphate + 5-amino-6-(D-ribitylamino)uracil = 6,7-dimethyl-8-(1-D-ribityl)lumazine + phosphate + 2 H2O + H(+)</text>
        <dbReference type="Rhea" id="RHEA:26152"/>
        <dbReference type="ChEBI" id="CHEBI:15377"/>
        <dbReference type="ChEBI" id="CHEBI:15378"/>
        <dbReference type="ChEBI" id="CHEBI:15934"/>
        <dbReference type="ChEBI" id="CHEBI:43474"/>
        <dbReference type="ChEBI" id="CHEBI:58201"/>
        <dbReference type="ChEBI" id="CHEBI:58830"/>
        <dbReference type="EC" id="2.5.1.78"/>
    </reaction>
</comment>
<dbReference type="OrthoDB" id="2965at2759"/>
<evidence type="ECO:0000313" key="9">
    <source>
        <dbReference type="Proteomes" id="UP000799538"/>
    </source>
</evidence>
<evidence type="ECO:0000256" key="2">
    <source>
        <dbReference type="ARBA" id="ARBA00007424"/>
    </source>
</evidence>
<evidence type="ECO:0000256" key="3">
    <source>
        <dbReference type="ARBA" id="ARBA00012664"/>
    </source>
</evidence>
<dbReference type="InterPro" id="IPR036467">
    <property type="entry name" value="LS/RS_sf"/>
</dbReference>
<evidence type="ECO:0000256" key="1">
    <source>
        <dbReference type="ARBA" id="ARBA00004917"/>
    </source>
</evidence>
<evidence type="ECO:0000256" key="6">
    <source>
        <dbReference type="ARBA" id="ARBA00048785"/>
    </source>
</evidence>
<evidence type="ECO:0000256" key="7">
    <source>
        <dbReference type="RuleBase" id="RU003795"/>
    </source>
</evidence>
<gene>
    <name evidence="8" type="ORF">BDZ85DRAFT_296535</name>
</gene>
<dbReference type="AlphaFoldDB" id="A0A6A6G9G8"/>
<proteinExistence type="inferred from homology"/>
<dbReference type="UniPathway" id="UPA00275">
    <property type="reaction ID" value="UER00404"/>
</dbReference>
<comment type="function">
    <text evidence="7">Catalyzes the formation of 6,7-dimethyl-8-ribityllumazine by condensation of 5-amino-6-(D-ribitylamino)uracil with 3,4-dihydroxy-2-butanone 4-phosphate. This is the penultimate step in the biosynthesis of riboflavin.</text>
</comment>
<dbReference type="GO" id="GO:0009349">
    <property type="term" value="C:riboflavin synthase complex"/>
    <property type="evidence" value="ECO:0007669"/>
    <property type="project" value="UniProtKB-UniRule"/>
</dbReference>
<dbReference type="Pfam" id="PF00885">
    <property type="entry name" value="DMRL_synthase"/>
    <property type="match status" value="2"/>
</dbReference>
<protein>
    <recommendedName>
        <fullName evidence="3 7">6,7-dimethyl-8-ribityllumazine synthase</fullName>
        <shortName evidence="7">DMRL synthase</shortName>
        <ecNumber evidence="3 7">2.5.1.78</ecNumber>
    </recommendedName>
</protein>
<evidence type="ECO:0000256" key="4">
    <source>
        <dbReference type="ARBA" id="ARBA00022619"/>
    </source>
</evidence>
<sequence length="209" mass="22280">MSGIKGIGEAKQYDGSELRIGIVHARWNAQIIDALLDGTKKSLSAAGVKSENIVLQSVPGSYELPYAVQRIYASSQTQASASGSGILTSATDLLSQSTTDLSKTTEQSKQSGARHPFDAIIAIGVLIKGSTMHFEYIADAVSHGLMKVQLEKEVPVIFGLLTLLTEEQGLERAGIDKAGKGHNHGEDWGSAAVELAIKRKGWNEGTFIE</sequence>
<keyword evidence="9" id="KW-1185">Reference proteome</keyword>
<keyword evidence="4 7" id="KW-0686">Riboflavin biosynthesis</keyword>
<dbReference type="SUPFAM" id="SSF52121">
    <property type="entry name" value="Lumazine synthase"/>
    <property type="match status" value="1"/>
</dbReference>
<organism evidence="8 9">
    <name type="scientific">Elsinoe ampelina</name>
    <dbReference type="NCBI Taxonomy" id="302913"/>
    <lineage>
        <taxon>Eukaryota</taxon>
        <taxon>Fungi</taxon>
        <taxon>Dikarya</taxon>
        <taxon>Ascomycota</taxon>
        <taxon>Pezizomycotina</taxon>
        <taxon>Dothideomycetes</taxon>
        <taxon>Dothideomycetidae</taxon>
        <taxon>Myriangiales</taxon>
        <taxon>Elsinoaceae</taxon>
        <taxon>Elsinoe</taxon>
    </lineage>
</organism>
<dbReference type="PANTHER" id="PTHR21058:SF0">
    <property type="entry name" value="6,7-DIMETHYL-8-RIBITYLLUMAZINE SYNTHASE"/>
    <property type="match status" value="1"/>
</dbReference>
<dbReference type="EMBL" id="ML992508">
    <property type="protein sequence ID" value="KAF2222371.1"/>
    <property type="molecule type" value="Genomic_DNA"/>
</dbReference>
<comment type="similarity">
    <text evidence="2 7">Belongs to the DMRL synthase family.</text>
</comment>
<reference evidence="9" key="1">
    <citation type="journal article" date="2020" name="Stud. Mycol.">
        <title>101 Dothideomycetes genomes: A test case for predicting lifestyles and emergence of pathogens.</title>
        <authorList>
            <person name="Haridas S."/>
            <person name="Albert R."/>
            <person name="Binder M."/>
            <person name="Bloem J."/>
            <person name="LaButti K."/>
            <person name="Salamov A."/>
            <person name="Andreopoulos B."/>
            <person name="Baker S."/>
            <person name="Barry K."/>
            <person name="Bills G."/>
            <person name="Bluhm B."/>
            <person name="Cannon C."/>
            <person name="Castanera R."/>
            <person name="Culley D."/>
            <person name="Daum C."/>
            <person name="Ezra D."/>
            <person name="Gonzalez J."/>
            <person name="Henrissat B."/>
            <person name="Kuo A."/>
            <person name="Liang C."/>
            <person name="Lipzen A."/>
            <person name="Lutzoni F."/>
            <person name="Magnuson J."/>
            <person name="Mondo S."/>
            <person name="Nolan M."/>
            <person name="Ohm R."/>
            <person name="Pangilinan J."/>
            <person name="Park H.-J."/>
            <person name="Ramirez L."/>
            <person name="Alfaro M."/>
            <person name="Sun H."/>
            <person name="Tritt A."/>
            <person name="Yoshinaga Y."/>
            <person name="Zwiers L.-H."/>
            <person name="Turgeon B."/>
            <person name="Goodwin S."/>
            <person name="Spatafora J."/>
            <person name="Crous P."/>
            <person name="Grigoriev I."/>
        </authorList>
    </citation>
    <scope>NUCLEOTIDE SEQUENCE [LARGE SCALE GENOMIC DNA]</scope>
    <source>
        <strain evidence="9">CECT 20119</strain>
    </source>
</reference>
<evidence type="ECO:0000313" key="8">
    <source>
        <dbReference type="EMBL" id="KAF2222371.1"/>
    </source>
</evidence>
<dbReference type="InterPro" id="IPR002180">
    <property type="entry name" value="LS/RS"/>
</dbReference>
<dbReference type="NCBIfam" id="TIGR00114">
    <property type="entry name" value="lumazine-synth"/>
    <property type="match status" value="1"/>
</dbReference>
<dbReference type="InterPro" id="IPR034964">
    <property type="entry name" value="LS"/>
</dbReference>
<dbReference type="CDD" id="cd09209">
    <property type="entry name" value="Lumazine_synthase-I"/>
    <property type="match status" value="1"/>
</dbReference>
<dbReference type="FunFam" id="3.40.50.960:FF:000005">
    <property type="entry name" value="6,7-dimethyl-8-ribityllumazine synthase"/>
    <property type="match status" value="1"/>
</dbReference>
<name>A0A6A6G9G8_9PEZI</name>
<comment type="pathway">
    <text evidence="1 7">Cofactor biosynthesis; riboflavin biosynthesis; riboflavin from 2-hydroxy-3-oxobutyl phosphate and 5-amino-6-(D-ribitylamino)uracil: step 1/2.</text>
</comment>